<reference evidence="8" key="1">
    <citation type="submission" date="2024-04" db="EMBL/GenBank/DDBJ databases">
        <authorList>
            <person name="Shaw F."/>
            <person name="Minotto A."/>
        </authorList>
    </citation>
    <scope>NUCLEOTIDE SEQUENCE [LARGE SCALE GENOMIC DNA]</scope>
</reference>
<sequence length="311" mass="35314">MSDSRFVTDTRFGGGPEAGPSHSRDPSPHEDELRSEYSGSDAEEETYDELLEGMDEDGFAGPSAKVVKPLNPEDLAAYKAAQEKTGVVYISRIPPGMRPTKVRHLMSAYGEIGRVYLQPEGSSAILLSPMLQYSLRTTLSDPKRAFLRKKYTSTKKVHFTEGWVEFKNKKVARSVAEMLNAQSIGGKKGTRWRDDVWTMKYLPKFKWHMLTEQIAHEAAIHAARLRVELSQSRKEQQEYLKNVELARVLDKRAERKRKAGDEGVQQERPPKQRKSESDGTRKSEWKQKEREKPEGTGGDSQQLNSVLKSIF</sequence>
<dbReference type="InterPro" id="IPR035979">
    <property type="entry name" value="RBD_domain_sf"/>
</dbReference>
<evidence type="ECO:0000256" key="6">
    <source>
        <dbReference type="SAM" id="MobiDB-lite"/>
    </source>
</evidence>
<evidence type="ECO:0000256" key="2">
    <source>
        <dbReference type="ARBA" id="ARBA00005819"/>
    </source>
</evidence>
<dbReference type="InterPro" id="IPR034353">
    <property type="entry name" value="ABT1/ESF2_RRM"/>
</dbReference>
<evidence type="ECO:0000256" key="1">
    <source>
        <dbReference type="ARBA" id="ARBA00004604"/>
    </source>
</evidence>
<comment type="similarity">
    <text evidence="2">Belongs to the ESF2/ABP1 family.</text>
</comment>
<feature type="compositionally biased region" description="Acidic residues" evidence="6">
    <location>
        <begin position="41"/>
        <end position="50"/>
    </location>
</feature>
<organism evidence="7 8">
    <name type="scientific">Somion occarium</name>
    <dbReference type="NCBI Taxonomy" id="3059160"/>
    <lineage>
        <taxon>Eukaryota</taxon>
        <taxon>Fungi</taxon>
        <taxon>Dikarya</taxon>
        <taxon>Basidiomycota</taxon>
        <taxon>Agaricomycotina</taxon>
        <taxon>Agaricomycetes</taxon>
        <taxon>Polyporales</taxon>
        <taxon>Cerrenaceae</taxon>
        <taxon>Somion</taxon>
    </lineage>
</organism>
<comment type="subcellular location">
    <subcellularLocation>
        <location evidence="1">Nucleus</location>
        <location evidence="1">Nucleolus</location>
    </subcellularLocation>
</comment>
<evidence type="ECO:0000313" key="8">
    <source>
        <dbReference type="Proteomes" id="UP001497453"/>
    </source>
</evidence>
<dbReference type="Proteomes" id="UP001497453">
    <property type="component" value="Chromosome 2"/>
</dbReference>
<dbReference type="PANTHER" id="PTHR12311">
    <property type="entry name" value="ACTIVATOR OF BASAL TRANSCRIPTION 1"/>
    <property type="match status" value="1"/>
</dbReference>
<feature type="compositionally biased region" description="Polar residues" evidence="6">
    <location>
        <begin position="299"/>
        <end position="311"/>
    </location>
</feature>
<feature type="compositionally biased region" description="Basic and acidic residues" evidence="6">
    <location>
        <begin position="22"/>
        <end position="35"/>
    </location>
</feature>
<feature type="region of interest" description="Disordered" evidence="6">
    <location>
        <begin position="1"/>
        <end position="50"/>
    </location>
</feature>
<dbReference type="SUPFAM" id="SSF54928">
    <property type="entry name" value="RNA-binding domain, RBD"/>
    <property type="match status" value="1"/>
</dbReference>
<evidence type="ECO:0000256" key="3">
    <source>
        <dbReference type="ARBA" id="ARBA00022884"/>
    </source>
</evidence>
<protein>
    <recommendedName>
        <fullName evidence="5">18S rRNA factor 2</fullName>
    </recommendedName>
</protein>
<evidence type="ECO:0000313" key="7">
    <source>
        <dbReference type="EMBL" id="CAL1701525.1"/>
    </source>
</evidence>
<dbReference type="EMBL" id="OZ037945">
    <property type="protein sequence ID" value="CAL1701525.1"/>
    <property type="molecule type" value="Genomic_DNA"/>
</dbReference>
<evidence type="ECO:0000256" key="5">
    <source>
        <dbReference type="ARBA" id="ARBA00032634"/>
    </source>
</evidence>
<dbReference type="CDD" id="cd12263">
    <property type="entry name" value="RRM_ABT1_like"/>
    <property type="match status" value="1"/>
</dbReference>
<proteinExistence type="inferred from homology"/>
<feature type="compositionally biased region" description="Basic and acidic residues" evidence="6">
    <location>
        <begin position="268"/>
        <end position="294"/>
    </location>
</feature>
<feature type="region of interest" description="Disordered" evidence="6">
    <location>
        <begin position="254"/>
        <end position="311"/>
    </location>
</feature>
<dbReference type="Gene3D" id="3.30.70.330">
    <property type="match status" value="1"/>
</dbReference>
<evidence type="ECO:0000256" key="4">
    <source>
        <dbReference type="ARBA" id="ARBA00023242"/>
    </source>
</evidence>
<gene>
    <name evidence="7" type="ORF">GFSPODELE1_LOCUS3627</name>
</gene>
<dbReference type="PANTHER" id="PTHR12311:SF7">
    <property type="entry name" value="ACTIVATOR OF BASAL TRANSCRIPTION 1"/>
    <property type="match status" value="1"/>
</dbReference>
<accession>A0ABP1D0U3</accession>
<keyword evidence="4" id="KW-0539">Nucleus</keyword>
<keyword evidence="8" id="KW-1185">Reference proteome</keyword>
<dbReference type="InterPro" id="IPR012677">
    <property type="entry name" value="Nucleotide-bd_a/b_plait_sf"/>
</dbReference>
<dbReference type="InterPro" id="IPR039119">
    <property type="entry name" value="ABT1/Esf2"/>
</dbReference>
<name>A0ABP1D0U3_9APHY</name>
<keyword evidence="3" id="KW-0694">RNA-binding</keyword>